<evidence type="ECO:0000256" key="2">
    <source>
        <dbReference type="ARBA" id="ARBA00023043"/>
    </source>
</evidence>
<dbReference type="SUPFAM" id="SSF48403">
    <property type="entry name" value="Ankyrin repeat"/>
    <property type="match status" value="1"/>
</dbReference>
<dbReference type="SMART" id="SM00248">
    <property type="entry name" value="ANK"/>
    <property type="match status" value="4"/>
</dbReference>
<reference evidence="5 6" key="1">
    <citation type="submission" date="2019-03" db="EMBL/GenBank/DDBJ databases">
        <authorList>
            <person name="Gaulin E."/>
            <person name="Dumas B."/>
        </authorList>
    </citation>
    <scope>NUCLEOTIDE SEQUENCE [LARGE SCALE GENOMIC DNA]</scope>
    <source>
        <strain evidence="5">CBS 568.67</strain>
    </source>
</reference>
<dbReference type="PANTHER" id="PTHR24198:SF165">
    <property type="entry name" value="ANKYRIN REPEAT-CONTAINING PROTEIN-RELATED"/>
    <property type="match status" value="1"/>
</dbReference>
<keyword evidence="6" id="KW-1185">Reference proteome</keyword>
<feature type="region of interest" description="Disordered" evidence="3">
    <location>
        <begin position="1"/>
        <end position="39"/>
    </location>
</feature>
<dbReference type="AlphaFoldDB" id="A0A485K397"/>
<accession>A0A485K397</accession>
<dbReference type="EMBL" id="CAADRA010000010">
    <property type="protein sequence ID" value="VFT77452.1"/>
    <property type="molecule type" value="Genomic_DNA"/>
</dbReference>
<dbReference type="InterPro" id="IPR002110">
    <property type="entry name" value="Ankyrin_rpt"/>
</dbReference>
<dbReference type="EMBL" id="VJMH01000010">
    <property type="protein sequence ID" value="KAF0720507.1"/>
    <property type="molecule type" value="Genomic_DNA"/>
</dbReference>
<evidence type="ECO:0000256" key="3">
    <source>
        <dbReference type="SAM" id="MobiDB-lite"/>
    </source>
</evidence>
<sequence>MGKKRTSSASRDQQGFRASDVIDDASNGGPVRAGRDEDDADDNIGSILLDVVKDADVNRLRAMNGSGASPAECLLTVMNWMHKWQQEYQVVMVSLTHYMDALHSNLEDNEALEDNTEEIKEMEDEAVVVVRGFEKIALALLRLDDGRAAVNITDEMGWTLLMQAANCGSVGFVQSLVDEFGADVAARQHADALGMHALARAIDAGHMDVLGRLCTPETINASFSYKSQDVVVDEADAAEDVEFHTPLSLACRGGHEDMVDYFLAHAAIDVNRPLPESGDTALHIAMCFDMDAIVHKLLRHAPTIVNARNAQGYTAAFGCSNADLVGVLLSHGLDAHVEGFQGETLLDMALALGDEDVAAVVQAHVEQDDQGSSNQNQ</sequence>
<dbReference type="Pfam" id="PF12796">
    <property type="entry name" value="Ank_2"/>
    <property type="match status" value="2"/>
</dbReference>
<keyword evidence="2" id="KW-0040">ANK repeat</keyword>
<name>A0A485K397_9STRA</name>
<dbReference type="OrthoDB" id="341259at2759"/>
<reference evidence="4" key="2">
    <citation type="submission" date="2019-06" db="EMBL/GenBank/DDBJ databases">
        <title>Genomics analysis of Aphanomyces spp. identifies a new class of oomycete effector associated with host adaptation.</title>
        <authorList>
            <person name="Gaulin E."/>
        </authorList>
    </citation>
    <scope>NUCLEOTIDE SEQUENCE</scope>
    <source>
        <strain evidence="4">CBS 578.67</strain>
    </source>
</reference>
<dbReference type="Gene3D" id="1.25.40.20">
    <property type="entry name" value="Ankyrin repeat-containing domain"/>
    <property type="match status" value="2"/>
</dbReference>
<keyword evidence="1" id="KW-0677">Repeat</keyword>
<gene>
    <name evidence="5" type="primary">Aste57867_226</name>
    <name evidence="4" type="ORF">As57867_000226</name>
    <name evidence="5" type="ORF">ASTE57867_226</name>
</gene>
<protein>
    <submittedName>
        <fullName evidence="5">Aste57867_226 protein</fullName>
    </submittedName>
</protein>
<evidence type="ECO:0000313" key="4">
    <source>
        <dbReference type="EMBL" id="KAF0720507.1"/>
    </source>
</evidence>
<evidence type="ECO:0000313" key="5">
    <source>
        <dbReference type="EMBL" id="VFT77452.1"/>
    </source>
</evidence>
<dbReference type="Proteomes" id="UP000332933">
    <property type="component" value="Unassembled WGS sequence"/>
</dbReference>
<proteinExistence type="predicted"/>
<organism evidence="5 6">
    <name type="scientific">Aphanomyces stellatus</name>
    <dbReference type="NCBI Taxonomy" id="120398"/>
    <lineage>
        <taxon>Eukaryota</taxon>
        <taxon>Sar</taxon>
        <taxon>Stramenopiles</taxon>
        <taxon>Oomycota</taxon>
        <taxon>Saprolegniomycetes</taxon>
        <taxon>Saprolegniales</taxon>
        <taxon>Verrucalvaceae</taxon>
        <taxon>Aphanomyces</taxon>
    </lineage>
</organism>
<dbReference type="PANTHER" id="PTHR24198">
    <property type="entry name" value="ANKYRIN REPEAT AND PROTEIN KINASE DOMAIN-CONTAINING PROTEIN"/>
    <property type="match status" value="1"/>
</dbReference>
<evidence type="ECO:0000256" key="1">
    <source>
        <dbReference type="ARBA" id="ARBA00022737"/>
    </source>
</evidence>
<dbReference type="InterPro" id="IPR036770">
    <property type="entry name" value="Ankyrin_rpt-contain_sf"/>
</dbReference>
<evidence type="ECO:0000313" key="6">
    <source>
        <dbReference type="Proteomes" id="UP000332933"/>
    </source>
</evidence>